<dbReference type="KEGG" id="aqt:FN924_03385"/>
<dbReference type="FunFam" id="3.30.70.270:FF:000001">
    <property type="entry name" value="Diguanylate cyclase domain protein"/>
    <property type="match status" value="1"/>
</dbReference>
<dbReference type="NCBIfam" id="TIGR00254">
    <property type="entry name" value="GGDEF"/>
    <property type="match status" value="1"/>
</dbReference>
<protein>
    <submittedName>
        <fullName evidence="3">Diguanylate cyclase</fullName>
    </submittedName>
</protein>
<dbReference type="CDD" id="cd01949">
    <property type="entry name" value="GGDEF"/>
    <property type="match status" value="1"/>
</dbReference>
<dbReference type="OrthoDB" id="9759607at2"/>
<keyword evidence="1" id="KW-1133">Transmembrane helix</keyword>
<feature type="domain" description="GGDEF" evidence="2">
    <location>
        <begin position="230"/>
        <end position="361"/>
    </location>
</feature>
<dbReference type="Pfam" id="PF00990">
    <property type="entry name" value="GGDEF"/>
    <property type="match status" value="1"/>
</dbReference>
<reference evidence="3 4" key="1">
    <citation type="submission" date="2019-07" db="EMBL/GenBank/DDBJ databases">
        <authorList>
            <person name="Li J."/>
        </authorList>
    </citation>
    <scope>NUCLEOTIDE SEQUENCE [LARGE SCALE GENOMIC DNA]</scope>
    <source>
        <strain evidence="3 4">TKL69</strain>
    </source>
</reference>
<proteinExistence type="predicted"/>
<sequence length="373" mass="42777">MAGLDVNLDQKTLVRGILNTLWMVIGLYVIMTSVNMLFTYQEIGSFFGQTVLSPVLQLVLTMLFLELVTYKEVEYVDYILITGMNGIACIIMFAIYDKPLTTFILVFPMLISLFFYKIHLLFYSVFLAFLSFIVVYYFVYRDYLELTASDYLLVIALFIGATLIIGRFLRHHSLVRAKLLEIMGEKRELTLKNVHMERLNRIDPVTELYNHRSFHEHLDSIFRIDNPEELDVHVAVLDIDNFKSVNDRFGHLAGDRVIAIVARQIHQHLSADDFASRYGGEEFSIVSIGKSTDDFHQQVEEIRLSLSQVHHQELNGEQVTISIGVQKLAAGMDKETLFHAADDSLYMAKRAGKNRTVVNRGDFKTESITNENP</sequence>
<dbReference type="EMBL" id="CP041666">
    <property type="protein sequence ID" value="QDP39317.1"/>
    <property type="molecule type" value="Genomic_DNA"/>
</dbReference>
<dbReference type="SMART" id="SM00267">
    <property type="entry name" value="GGDEF"/>
    <property type="match status" value="1"/>
</dbReference>
<dbReference type="GO" id="GO:0052621">
    <property type="term" value="F:diguanylate cyclase activity"/>
    <property type="evidence" value="ECO:0007669"/>
    <property type="project" value="TreeGrafter"/>
</dbReference>
<dbReference type="GO" id="GO:0043709">
    <property type="term" value="P:cell adhesion involved in single-species biofilm formation"/>
    <property type="evidence" value="ECO:0007669"/>
    <property type="project" value="TreeGrafter"/>
</dbReference>
<accession>A0A516KD86</accession>
<name>A0A516KD86_9BACI</name>
<dbReference type="Gene3D" id="3.30.70.270">
    <property type="match status" value="1"/>
</dbReference>
<evidence type="ECO:0000313" key="4">
    <source>
        <dbReference type="Proteomes" id="UP000315215"/>
    </source>
</evidence>
<evidence type="ECO:0000259" key="2">
    <source>
        <dbReference type="PROSITE" id="PS50887"/>
    </source>
</evidence>
<dbReference type="InterPro" id="IPR000160">
    <property type="entry name" value="GGDEF_dom"/>
</dbReference>
<feature type="transmembrane region" description="Helical" evidence="1">
    <location>
        <begin position="100"/>
        <end position="116"/>
    </location>
</feature>
<dbReference type="PROSITE" id="PS50887">
    <property type="entry name" value="GGDEF"/>
    <property type="match status" value="1"/>
</dbReference>
<keyword evidence="1" id="KW-0812">Transmembrane</keyword>
<organism evidence="3 4">
    <name type="scientific">Radiobacillus deserti</name>
    <dbReference type="NCBI Taxonomy" id="2594883"/>
    <lineage>
        <taxon>Bacteria</taxon>
        <taxon>Bacillati</taxon>
        <taxon>Bacillota</taxon>
        <taxon>Bacilli</taxon>
        <taxon>Bacillales</taxon>
        <taxon>Bacillaceae</taxon>
        <taxon>Radiobacillus</taxon>
    </lineage>
</organism>
<dbReference type="GO" id="GO:0005886">
    <property type="term" value="C:plasma membrane"/>
    <property type="evidence" value="ECO:0007669"/>
    <property type="project" value="TreeGrafter"/>
</dbReference>
<dbReference type="PANTHER" id="PTHR45138:SF9">
    <property type="entry name" value="DIGUANYLATE CYCLASE DGCM-RELATED"/>
    <property type="match status" value="1"/>
</dbReference>
<feature type="transmembrane region" description="Helical" evidence="1">
    <location>
        <begin position="46"/>
        <end position="68"/>
    </location>
</feature>
<feature type="transmembrane region" description="Helical" evidence="1">
    <location>
        <begin position="75"/>
        <end position="94"/>
    </location>
</feature>
<dbReference type="InterPro" id="IPR050469">
    <property type="entry name" value="Diguanylate_Cyclase"/>
</dbReference>
<evidence type="ECO:0000256" key="1">
    <source>
        <dbReference type="SAM" id="Phobius"/>
    </source>
</evidence>
<feature type="transmembrane region" description="Helical" evidence="1">
    <location>
        <begin position="121"/>
        <end position="139"/>
    </location>
</feature>
<evidence type="ECO:0000313" key="3">
    <source>
        <dbReference type="EMBL" id="QDP39317.1"/>
    </source>
</evidence>
<dbReference type="Proteomes" id="UP000315215">
    <property type="component" value="Chromosome"/>
</dbReference>
<gene>
    <name evidence="3" type="ORF">FN924_03385</name>
</gene>
<dbReference type="InterPro" id="IPR029787">
    <property type="entry name" value="Nucleotide_cyclase"/>
</dbReference>
<dbReference type="AlphaFoldDB" id="A0A516KD86"/>
<dbReference type="SUPFAM" id="SSF55073">
    <property type="entry name" value="Nucleotide cyclase"/>
    <property type="match status" value="1"/>
</dbReference>
<dbReference type="GO" id="GO:1902201">
    <property type="term" value="P:negative regulation of bacterial-type flagellum-dependent cell motility"/>
    <property type="evidence" value="ECO:0007669"/>
    <property type="project" value="TreeGrafter"/>
</dbReference>
<dbReference type="PANTHER" id="PTHR45138">
    <property type="entry name" value="REGULATORY COMPONENTS OF SENSORY TRANSDUCTION SYSTEM"/>
    <property type="match status" value="1"/>
</dbReference>
<dbReference type="RefSeq" id="WP_143892067.1">
    <property type="nucleotide sequence ID" value="NZ_CP041666.1"/>
</dbReference>
<keyword evidence="4" id="KW-1185">Reference proteome</keyword>
<keyword evidence="1" id="KW-0472">Membrane</keyword>
<feature type="transmembrane region" description="Helical" evidence="1">
    <location>
        <begin position="151"/>
        <end position="169"/>
    </location>
</feature>
<dbReference type="InterPro" id="IPR043128">
    <property type="entry name" value="Rev_trsase/Diguanyl_cyclase"/>
</dbReference>